<reference evidence="3 4" key="1">
    <citation type="submission" date="2019-02" db="EMBL/GenBank/DDBJ databases">
        <title>Genomic Encyclopedia of Archaeal and Bacterial Type Strains, Phase II (KMG-II): from individual species to whole genera.</title>
        <authorList>
            <person name="Goeker M."/>
        </authorList>
    </citation>
    <scope>NUCLEOTIDE SEQUENCE [LARGE SCALE GENOMIC DNA]</scope>
    <source>
        <strain evidence="3 4">DSM 18328</strain>
    </source>
</reference>
<comment type="caution">
    <text evidence="3">The sequence shown here is derived from an EMBL/GenBank/DDBJ whole genome shotgun (WGS) entry which is preliminary data.</text>
</comment>
<feature type="domain" description="DUF8128" evidence="2">
    <location>
        <begin position="61"/>
        <end position="155"/>
    </location>
</feature>
<dbReference type="Proteomes" id="UP000291097">
    <property type="component" value="Unassembled WGS sequence"/>
</dbReference>
<evidence type="ECO:0000313" key="3">
    <source>
        <dbReference type="EMBL" id="RZV06495.1"/>
    </source>
</evidence>
<evidence type="ECO:0000313" key="4">
    <source>
        <dbReference type="Proteomes" id="UP000291097"/>
    </source>
</evidence>
<evidence type="ECO:0000256" key="1">
    <source>
        <dbReference type="SAM" id="MobiDB-lite"/>
    </source>
</evidence>
<feature type="region of interest" description="Disordered" evidence="1">
    <location>
        <begin position="163"/>
        <end position="195"/>
    </location>
</feature>
<dbReference type="AlphaFoldDB" id="A0A482Y8G4"/>
<sequence>MAKHNLIMENKNPSLPSIVDRLNAGVTLHEPETGVMREGQTGCENHRTATWPAGLPREHSRVLAASSEQDEAEARARGVAGMFRKYYNAITEQGLDDNPVWHRRERKHATQLRQFVERMCDREWIDRHMIMTVDELAGVAHIPNAEIETPNIDWRYTRRGDRAPADLGQYEQSTGSSASTEHNVTNSALHVEVGA</sequence>
<protein>
    <recommendedName>
        <fullName evidence="2">DUF8128 domain-containing protein</fullName>
    </recommendedName>
</protein>
<name>A0A482Y8G4_9EURY</name>
<dbReference type="EMBL" id="SHMP01000007">
    <property type="protein sequence ID" value="RZV06495.1"/>
    <property type="molecule type" value="Genomic_DNA"/>
</dbReference>
<evidence type="ECO:0000259" key="2">
    <source>
        <dbReference type="Pfam" id="PF26449"/>
    </source>
</evidence>
<feature type="compositionally biased region" description="Polar residues" evidence="1">
    <location>
        <begin position="170"/>
        <end position="188"/>
    </location>
</feature>
<accession>A0A482Y8G4</accession>
<dbReference type="Pfam" id="PF26449">
    <property type="entry name" value="DUF8128"/>
    <property type="match status" value="1"/>
</dbReference>
<dbReference type="InterPro" id="IPR058441">
    <property type="entry name" value="DUF8128"/>
</dbReference>
<gene>
    <name evidence="3" type="ORF">BDK88_3505</name>
</gene>
<organism evidence="3 4">
    <name type="scientific">Natrinema hispanicum</name>
    <dbReference type="NCBI Taxonomy" id="392421"/>
    <lineage>
        <taxon>Archaea</taxon>
        <taxon>Methanobacteriati</taxon>
        <taxon>Methanobacteriota</taxon>
        <taxon>Stenosarchaea group</taxon>
        <taxon>Halobacteria</taxon>
        <taxon>Halobacteriales</taxon>
        <taxon>Natrialbaceae</taxon>
        <taxon>Natrinema</taxon>
    </lineage>
</organism>
<proteinExistence type="predicted"/>